<gene>
    <name evidence="1" type="ORF">PGLA1383_LOCUS18459</name>
</gene>
<evidence type="ECO:0000313" key="1">
    <source>
        <dbReference type="EMBL" id="CAE8600125.1"/>
    </source>
</evidence>
<name>A0A813EKZ8_POLGL</name>
<dbReference type="EMBL" id="CAJNNV010011858">
    <property type="protein sequence ID" value="CAE8600125.1"/>
    <property type="molecule type" value="Genomic_DNA"/>
</dbReference>
<reference evidence="1" key="1">
    <citation type="submission" date="2021-02" db="EMBL/GenBank/DDBJ databases">
        <authorList>
            <person name="Dougan E. K."/>
            <person name="Rhodes N."/>
            <person name="Thang M."/>
            <person name="Chan C."/>
        </authorList>
    </citation>
    <scope>NUCLEOTIDE SEQUENCE</scope>
</reference>
<keyword evidence="2" id="KW-1185">Reference proteome</keyword>
<feature type="non-terminal residue" evidence="1">
    <location>
        <position position="1"/>
    </location>
</feature>
<dbReference type="AlphaFoldDB" id="A0A813EKZ8"/>
<proteinExistence type="predicted"/>
<feature type="non-terminal residue" evidence="1">
    <location>
        <position position="105"/>
    </location>
</feature>
<organism evidence="1 2">
    <name type="scientific">Polarella glacialis</name>
    <name type="common">Dinoflagellate</name>
    <dbReference type="NCBI Taxonomy" id="89957"/>
    <lineage>
        <taxon>Eukaryota</taxon>
        <taxon>Sar</taxon>
        <taxon>Alveolata</taxon>
        <taxon>Dinophyceae</taxon>
        <taxon>Suessiales</taxon>
        <taxon>Suessiaceae</taxon>
        <taxon>Polarella</taxon>
    </lineage>
</organism>
<dbReference type="Proteomes" id="UP000654075">
    <property type="component" value="Unassembled WGS sequence"/>
</dbReference>
<sequence>EAPGAQHRALVCLWRSNRVCILIFREWELFEMMLLDETATTKQRLDSPICGMALPNPEGDETFNMVVSYTSMVIRWWQVSLTSCRQQAHIVLTFAVNNLTAIHRP</sequence>
<dbReference type="OrthoDB" id="442107at2759"/>
<protein>
    <submittedName>
        <fullName evidence="1">Uncharacterized protein</fullName>
    </submittedName>
</protein>
<comment type="caution">
    <text evidence="1">The sequence shown here is derived from an EMBL/GenBank/DDBJ whole genome shotgun (WGS) entry which is preliminary data.</text>
</comment>
<accession>A0A813EKZ8</accession>
<evidence type="ECO:0000313" key="2">
    <source>
        <dbReference type="Proteomes" id="UP000654075"/>
    </source>
</evidence>